<evidence type="ECO:0000313" key="2">
    <source>
        <dbReference type="Proteomes" id="UP001055811"/>
    </source>
</evidence>
<evidence type="ECO:0000313" key="1">
    <source>
        <dbReference type="EMBL" id="KAI3790563.1"/>
    </source>
</evidence>
<keyword evidence="2" id="KW-1185">Reference proteome</keyword>
<proteinExistence type="predicted"/>
<reference evidence="1 2" key="2">
    <citation type="journal article" date="2022" name="Mol. Ecol. Resour.">
        <title>The genomes of chicory, endive, great burdock and yacon provide insights into Asteraceae paleo-polyploidization history and plant inulin production.</title>
        <authorList>
            <person name="Fan W."/>
            <person name="Wang S."/>
            <person name="Wang H."/>
            <person name="Wang A."/>
            <person name="Jiang F."/>
            <person name="Liu H."/>
            <person name="Zhao H."/>
            <person name="Xu D."/>
            <person name="Zhang Y."/>
        </authorList>
    </citation>
    <scope>NUCLEOTIDE SEQUENCE [LARGE SCALE GENOMIC DNA]</scope>
    <source>
        <strain evidence="2">cv. Punajuju</strain>
        <tissue evidence="1">Leaves</tissue>
    </source>
</reference>
<dbReference type="EMBL" id="CM042009">
    <property type="protein sequence ID" value="KAI3790563.1"/>
    <property type="molecule type" value="Genomic_DNA"/>
</dbReference>
<gene>
    <name evidence="1" type="ORF">L2E82_03685</name>
</gene>
<comment type="caution">
    <text evidence="1">The sequence shown here is derived from an EMBL/GenBank/DDBJ whole genome shotgun (WGS) entry which is preliminary data.</text>
</comment>
<sequence length="234" mass="27032">MLTVKPNQNMIVDLESSRYNELLRPMVECLKYSRISKALTKSESVPVVHLSSAYSSAVYNKKDEIINFEVASHKTSISKSRFFKLLRFTSLENLVDPESISSVDLQRMFWQMGYKGDISLLSKFKKFDLPPNWNALFTILFKSFSERVTGIDTTSRLFYTIIYGLYNDINLDYGSVLWNQFVQSLTSSSRHSEVSCARFWSIVVHRAYSLQSAYHGRFGYGCNSLTLHSLFYHN</sequence>
<name>A0ACB9H5G3_CICIN</name>
<protein>
    <submittedName>
        <fullName evidence="1">Uncharacterized protein</fullName>
    </submittedName>
</protein>
<organism evidence="1 2">
    <name type="scientific">Cichorium intybus</name>
    <name type="common">Chicory</name>
    <dbReference type="NCBI Taxonomy" id="13427"/>
    <lineage>
        <taxon>Eukaryota</taxon>
        <taxon>Viridiplantae</taxon>
        <taxon>Streptophyta</taxon>
        <taxon>Embryophyta</taxon>
        <taxon>Tracheophyta</taxon>
        <taxon>Spermatophyta</taxon>
        <taxon>Magnoliopsida</taxon>
        <taxon>eudicotyledons</taxon>
        <taxon>Gunneridae</taxon>
        <taxon>Pentapetalae</taxon>
        <taxon>asterids</taxon>
        <taxon>campanulids</taxon>
        <taxon>Asterales</taxon>
        <taxon>Asteraceae</taxon>
        <taxon>Cichorioideae</taxon>
        <taxon>Cichorieae</taxon>
        <taxon>Cichoriinae</taxon>
        <taxon>Cichorium</taxon>
    </lineage>
</organism>
<dbReference type="Proteomes" id="UP001055811">
    <property type="component" value="Linkage Group LG01"/>
</dbReference>
<reference evidence="2" key="1">
    <citation type="journal article" date="2022" name="Mol. Ecol. Resour.">
        <title>The genomes of chicory, endive, great burdock and yacon provide insights into Asteraceae palaeo-polyploidization history and plant inulin production.</title>
        <authorList>
            <person name="Fan W."/>
            <person name="Wang S."/>
            <person name="Wang H."/>
            <person name="Wang A."/>
            <person name="Jiang F."/>
            <person name="Liu H."/>
            <person name="Zhao H."/>
            <person name="Xu D."/>
            <person name="Zhang Y."/>
        </authorList>
    </citation>
    <scope>NUCLEOTIDE SEQUENCE [LARGE SCALE GENOMIC DNA]</scope>
    <source>
        <strain evidence="2">cv. Punajuju</strain>
    </source>
</reference>
<accession>A0ACB9H5G3</accession>